<dbReference type="Pfam" id="PF02566">
    <property type="entry name" value="OsmC"/>
    <property type="match status" value="1"/>
</dbReference>
<dbReference type="AlphaFoldDB" id="A0A432VBI8"/>
<evidence type="ECO:0000313" key="1">
    <source>
        <dbReference type="EMBL" id="RUM99504.1"/>
    </source>
</evidence>
<dbReference type="Proteomes" id="UP000281647">
    <property type="component" value="Unassembled WGS sequence"/>
</dbReference>
<dbReference type="PANTHER" id="PTHR35368:SF1">
    <property type="entry name" value="HYDROPEROXIDE REDUCTASE"/>
    <property type="match status" value="1"/>
</dbReference>
<sequence>MGCECALWRLQDVREWSRIRRVRPERLSRDQGGGRLRSRLIFRHAVIRERFRRSTPRRAWNSFQQGAKIMLNGINLDGLNSAKQAITALPEAGIARYGVELDWQGGVKMIAKTLPMSVGTDKIERNFTWTIDEPPQLLGSSTGPTPQEYLMSGVGACIMVGFVVNAAIEGVALEKLSVRMSGNLDLAGFLNLRPDAEIKMGGLSYEINVTANAPQATLDKIAEKAFAFSPNAMTVVHGIPVSGKMTVVRPVTDAVGVK</sequence>
<dbReference type="OrthoDB" id="9811389at2"/>
<dbReference type="SUPFAM" id="SSF82784">
    <property type="entry name" value="OsmC-like"/>
    <property type="match status" value="1"/>
</dbReference>
<dbReference type="InterPro" id="IPR015946">
    <property type="entry name" value="KH_dom-like_a/b"/>
</dbReference>
<keyword evidence="2" id="KW-1185">Reference proteome</keyword>
<protein>
    <submittedName>
        <fullName evidence="1">OsmC family peroxiredoxin</fullName>
    </submittedName>
</protein>
<reference evidence="1 2" key="1">
    <citation type="submission" date="2018-11" db="EMBL/GenBank/DDBJ databases">
        <title>Pseudaminobacter arsenicus sp. nov., an arsenic-resistant bacterium isolated from arsenic-rich aquifers.</title>
        <authorList>
            <person name="Mu Y."/>
        </authorList>
    </citation>
    <scope>NUCLEOTIDE SEQUENCE [LARGE SCALE GENOMIC DNA]</scope>
    <source>
        <strain evidence="1 2">CB3</strain>
    </source>
</reference>
<dbReference type="PANTHER" id="PTHR35368">
    <property type="entry name" value="HYDROPEROXIDE REDUCTASE"/>
    <property type="match status" value="1"/>
</dbReference>
<dbReference type="EMBL" id="RKST01000001">
    <property type="protein sequence ID" value="RUM99504.1"/>
    <property type="molecule type" value="Genomic_DNA"/>
</dbReference>
<dbReference type="Gene3D" id="3.30.300.20">
    <property type="match status" value="1"/>
</dbReference>
<gene>
    <name evidence="1" type="ORF">EET67_00955</name>
</gene>
<evidence type="ECO:0000313" key="2">
    <source>
        <dbReference type="Proteomes" id="UP000281647"/>
    </source>
</evidence>
<organism evidence="1 2">
    <name type="scientific">Borborobacter arsenicus</name>
    <dbReference type="NCBI Taxonomy" id="1851146"/>
    <lineage>
        <taxon>Bacteria</taxon>
        <taxon>Pseudomonadati</taxon>
        <taxon>Pseudomonadota</taxon>
        <taxon>Alphaproteobacteria</taxon>
        <taxon>Hyphomicrobiales</taxon>
        <taxon>Phyllobacteriaceae</taxon>
        <taxon>Borborobacter</taxon>
    </lineage>
</organism>
<dbReference type="InterPro" id="IPR003718">
    <property type="entry name" value="OsmC/Ohr_fam"/>
</dbReference>
<accession>A0A432VBI8</accession>
<name>A0A432VBI8_9HYPH</name>
<dbReference type="InterPro" id="IPR052924">
    <property type="entry name" value="OsmC/Ohr_hydroprdx_reductase"/>
</dbReference>
<proteinExistence type="predicted"/>
<comment type="caution">
    <text evidence="1">The sequence shown here is derived from an EMBL/GenBank/DDBJ whole genome shotgun (WGS) entry which is preliminary data.</text>
</comment>
<dbReference type="InterPro" id="IPR036102">
    <property type="entry name" value="OsmC/Ohrsf"/>
</dbReference>